<dbReference type="SMART" id="SM01043">
    <property type="entry name" value="BTAD"/>
    <property type="match status" value="1"/>
</dbReference>
<dbReference type="Gene3D" id="1.10.10.10">
    <property type="entry name" value="Winged helix-like DNA-binding domain superfamily/Winged helix DNA-binding domain"/>
    <property type="match status" value="1"/>
</dbReference>
<dbReference type="InterPro" id="IPR036779">
    <property type="entry name" value="LysM_dom_sf"/>
</dbReference>
<dbReference type="PROSITE" id="PS51782">
    <property type="entry name" value="LYSM"/>
    <property type="match status" value="2"/>
</dbReference>
<dbReference type="AlphaFoldDB" id="A0A1H2HJU4"/>
<reference evidence="5" key="1">
    <citation type="submission" date="2016-10" db="EMBL/GenBank/DDBJ databases">
        <authorList>
            <person name="Varghese N."/>
            <person name="Submissions S."/>
        </authorList>
    </citation>
    <scope>NUCLEOTIDE SEQUENCE [LARGE SCALE GENOMIC DNA]</scope>
    <source>
        <strain evidence="5">DSM 45079</strain>
    </source>
</reference>
<sequence>MPRTHRAARPRRTISSVLRGLGALVVIVAVLVGIPLALIAVAGNPLPDSVPSWDDVTSALTEPDDGSLFLEVLLWIGWLGWISFAVGLVVEIPAALGGRKAPRLPVLRFQQRAAAGLVAAVAAVFVVGPVGVATAAEPVQPPAPQPAPATTTQAPAASEVATAETAPAAAPEAAQPAMVQRTHTVQRGESLWRIAEQELGDGMRWPEIAELNYGVAQPGGRALDNTHWIDPGWQLRLPPEPAPAAEAVADTGAVTHVVAEGDTLWGIAEQRLGDGARYPELVDASRDTVQPDGGRLTDPDLIRPGWTITVPGTAGTPPVVGDPVSREPVQPPAEETPAEQPPAEEPVQPPAAELPQEPPADEAPAEEAPAEEAPPAEEPVQPPVAEQPGDSEAGDSATQAVGDDVEVPIRTTAGVGALLAAGVLAFIAVRRRSQQRRREPGERIAMPAGALADTERELRGVADPMSVELVDLALRGLAADCARRGVSLPPLRIGRLTSEQFELYLADEAQLPPPFVATDQGHVWLLPAAAGRAFDADELREVPAPYPSLVTVGHGPEDGHLLLDLERLGTLAVVGDREPSREVMAALAVELATSPWADDLQVTLVGTCPELAGGLDTGRIRYLPTAGSLLTELSTRARHDRVAMAESGAYSLDDARARGVAVAAWTPEIVLLGEPLGPDQDAQLADLVQSLPRVAVAAVTSGDGAVGQWSLELTAGQPDAAVLQPVGVNVQPQRLDQHQYHRILELLGVTTQPARPWIDAGGRPADEPEPGEVGPGLLESLEAEFDRSTPAEPDVQPAADVKPVAGAEPVEEVPAATAPETVAAAAPPVPVPGDGPTIALLGPVEVEDADGPVEQSKYRQLTEIAAFIALHPGRGHAALDDAMWPGSRVTQNTRNTAISKLRRWFGRDAHGDDYLPRVDTGYRFHPGVTTDWDEWRSLVGDDPTLAGTQQLVAALELVRGQPFTGVNPRRYGWAEHLKQEMISAIVDAAHELAQRALRGGDAHLARKASTIGLQVEPGMELLWRDRIKAEHLAGNRAGIDDAIARMTAISADLGDDLEVATVRLIAELTSPAPERSGVPERL</sequence>
<dbReference type="PANTHER" id="PTHR34700:SF4">
    <property type="entry name" value="PHAGE-LIKE ELEMENT PBSX PROTEIN XKDP"/>
    <property type="match status" value="1"/>
</dbReference>
<dbReference type="Gene3D" id="3.10.350.10">
    <property type="entry name" value="LysM domain"/>
    <property type="match status" value="2"/>
</dbReference>
<evidence type="ECO:0000313" key="4">
    <source>
        <dbReference type="EMBL" id="SDU32105.1"/>
    </source>
</evidence>
<organism evidence="4 5">
    <name type="scientific">Jiangella alkaliphila</name>
    <dbReference type="NCBI Taxonomy" id="419479"/>
    <lineage>
        <taxon>Bacteria</taxon>
        <taxon>Bacillati</taxon>
        <taxon>Actinomycetota</taxon>
        <taxon>Actinomycetes</taxon>
        <taxon>Jiangellales</taxon>
        <taxon>Jiangellaceae</taxon>
        <taxon>Jiangella</taxon>
    </lineage>
</organism>
<dbReference type="InterPro" id="IPR005158">
    <property type="entry name" value="BTAD"/>
</dbReference>
<keyword evidence="2" id="KW-0812">Transmembrane</keyword>
<feature type="transmembrane region" description="Helical" evidence="2">
    <location>
        <begin position="72"/>
        <end position="92"/>
    </location>
</feature>
<keyword evidence="5" id="KW-1185">Reference proteome</keyword>
<feature type="transmembrane region" description="Helical" evidence="2">
    <location>
        <begin position="113"/>
        <end position="136"/>
    </location>
</feature>
<evidence type="ECO:0000256" key="2">
    <source>
        <dbReference type="SAM" id="Phobius"/>
    </source>
</evidence>
<name>A0A1H2HJU4_9ACTN</name>
<dbReference type="PANTHER" id="PTHR34700">
    <property type="entry name" value="POTASSIUM BINDING PROTEIN KBP"/>
    <property type="match status" value="1"/>
</dbReference>
<protein>
    <submittedName>
        <fullName evidence="4">Nucleoid-associated protein YgaU, contains BON and LysM domains</fullName>
    </submittedName>
</protein>
<evidence type="ECO:0000313" key="5">
    <source>
        <dbReference type="Proteomes" id="UP000182977"/>
    </source>
</evidence>
<dbReference type="InterPro" id="IPR036388">
    <property type="entry name" value="WH-like_DNA-bd_sf"/>
</dbReference>
<evidence type="ECO:0000256" key="1">
    <source>
        <dbReference type="SAM" id="MobiDB-lite"/>
    </source>
</evidence>
<feature type="domain" description="LysM" evidence="3">
    <location>
        <begin position="181"/>
        <end position="237"/>
    </location>
</feature>
<dbReference type="STRING" id="419479.SAMN04488563_1085"/>
<dbReference type="Gene3D" id="1.25.40.10">
    <property type="entry name" value="Tetratricopeptide repeat domain"/>
    <property type="match status" value="1"/>
</dbReference>
<evidence type="ECO:0000259" key="3">
    <source>
        <dbReference type="PROSITE" id="PS51782"/>
    </source>
</evidence>
<feature type="domain" description="LysM" evidence="3">
    <location>
        <begin position="254"/>
        <end position="310"/>
    </location>
</feature>
<feature type="region of interest" description="Disordered" evidence="1">
    <location>
        <begin position="284"/>
        <end position="399"/>
    </location>
</feature>
<dbReference type="CDD" id="cd00118">
    <property type="entry name" value="LysM"/>
    <property type="match status" value="2"/>
</dbReference>
<keyword evidence="2" id="KW-1133">Transmembrane helix</keyword>
<feature type="compositionally biased region" description="Pro residues" evidence="1">
    <location>
        <begin position="339"/>
        <end position="349"/>
    </location>
</feature>
<feature type="transmembrane region" description="Helical" evidence="2">
    <location>
        <begin position="21"/>
        <end position="43"/>
    </location>
</feature>
<dbReference type="EMBL" id="LT629791">
    <property type="protein sequence ID" value="SDU32105.1"/>
    <property type="molecule type" value="Genomic_DNA"/>
</dbReference>
<feature type="compositionally biased region" description="Low complexity" evidence="1">
    <location>
        <begin position="148"/>
        <end position="177"/>
    </location>
</feature>
<dbReference type="SMART" id="SM00257">
    <property type="entry name" value="LysM"/>
    <property type="match status" value="2"/>
</dbReference>
<gene>
    <name evidence="4" type="ORF">SAMN04488563_1085</name>
</gene>
<feature type="region of interest" description="Disordered" evidence="1">
    <location>
        <begin position="138"/>
        <end position="182"/>
    </location>
</feature>
<feature type="compositionally biased region" description="Acidic residues" evidence="1">
    <location>
        <begin position="359"/>
        <end position="370"/>
    </location>
</feature>
<proteinExistence type="predicted"/>
<accession>A0A1H2HJU4</accession>
<keyword evidence="2" id="KW-0472">Membrane</keyword>
<dbReference type="InterPro" id="IPR011990">
    <property type="entry name" value="TPR-like_helical_dom_sf"/>
</dbReference>
<dbReference type="InterPro" id="IPR052196">
    <property type="entry name" value="Bact_Kbp"/>
</dbReference>
<dbReference type="Proteomes" id="UP000182977">
    <property type="component" value="Chromosome I"/>
</dbReference>
<dbReference type="Pfam" id="PF01476">
    <property type="entry name" value="LysM"/>
    <property type="match status" value="2"/>
</dbReference>
<dbReference type="InterPro" id="IPR018392">
    <property type="entry name" value="LysM"/>
</dbReference>